<proteinExistence type="predicted"/>
<evidence type="ECO:0000313" key="1">
    <source>
        <dbReference type="EMBL" id="GFT15124.1"/>
    </source>
</evidence>
<gene>
    <name evidence="1" type="ORF">NPIL_247251</name>
</gene>
<protein>
    <submittedName>
        <fullName evidence="1">Uncharacterized protein</fullName>
    </submittedName>
</protein>
<dbReference type="Proteomes" id="UP000887013">
    <property type="component" value="Unassembled WGS sequence"/>
</dbReference>
<sequence>MLGNSVFQHSTIGTRRRKRVTDCDDDENNYLMTVDDLTETFISAEEDEDADEGRRFDDSVVQKISQDEATNSLTGSKAWMGKKGVSVSDILVQRNNGGF</sequence>
<dbReference type="AlphaFoldDB" id="A0A8X6NH93"/>
<comment type="caution">
    <text evidence="1">The sequence shown here is derived from an EMBL/GenBank/DDBJ whole genome shotgun (WGS) entry which is preliminary data.</text>
</comment>
<evidence type="ECO:0000313" key="2">
    <source>
        <dbReference type="Proteomes" id="UP000887013"/>
    </source>
</evidence>
<keyword evidence="2" id="KW-1185">Reference proteome</keyword>
<name>A0A8X6NH93_NEPPI</name>
<accession>A0A8X6NH93</accession>
<reference evidence="1" key="1">
    <citation type="submission" date="2020-08" db="EMBL/GenBank/DDBJ databases">
        <title>Multicomponent nature underlies the extraordinary mechanical properties of spider dragline silk.</title>
        <authorList>
            <person name="Kono N."/>
            <person name="Nakamura H."/>
            <person name="Mori M."/>
            <person name="Yoshida Y."/>
            <person name="Ohtoshi R."/>
            <person name="Malay A.D."/>
            <person name="Moran D.A.P."/>
            <person name="Tomita M."/>
            <person name="Numata K."/>
            <person name="Arakawa K."/>
        </authorList>
    </citation>
    <scope>NUCLEOTIDE SEQUENCE</scope>
</reference>
<dbReference type="EMBL" id="BMAW01009692">
    <property type="protein sequence ID" value="GFT15124.1"/>
    <property type="molecule type" value="Genomic_DNA"/>
</dbReference>
<organism evidence="1 2">
    <name type="scientific">Nephila pilipes</name>
    <name type="common">Giant wood spider</name>
    <name type="synonym">Nephila maculata</name>
    <dbReference type="NCBI Taxonomy" id="299642"/>
    <lineage>
        <taxon>Eukaryota</taxon>
        <taxon>Metazoa</taxon>
        <taxon>Ecdysozoa</taxon>
        <taxon>Arthropoda</taxon>
        <taxon>Chelicerata</taxon>
        <taxon>Arachnida</taxon>
        <taxon>Araneae</taxon>
        <taxon>Araneomorphae</taxon>
        <taxon>Entelegynae</taxon>
        <taxon>Araneoidea</taxon>
        <taxon>Nephilidae</taxon>
        <taxon>Nephila</taxon>
    </lineage>
</organism>